<evidence type="ECO:0000313" key="1">
    <source>
        <dbReference type="EMBL" id="KKZ64211.1"/>
    </source>
</evidence>
<dbReference type="EMBL" id="LCZI01000847">
    <property type="protein sequence ID" value="KKZ64211.1"/>
    <property type="molecule type" value="Genomic_DNA"/>
</dbReference>
<dbReference type="InterPro" id="IPR036052">
    <property type="entry name" value="TrpB-like_PALP_sf"/>
</dbReference>
<proteinExistence type="predicted"/>
<gene>
    <name evidence="1" type="ORF">EMCG_00107</name>
</gene>
<dbReference type="VEuPathDB" id="FungiDB:EMCG_00107"/>
<feature type="non-terminal residue" evidence="1">
    <location>
        <position position="1"/>
    </location>
</feature>
<name>A0A0G2J9L9_9EURO</name>
<dbReference type="SUPFAM" id="SSF53686">
    <property type="entry name" value="Tryptophan synthase beta subunit-like PLP-dependent enzymes"/>
    <property type="match status" value="1"/>
</dbReference>
<feature type="non-terminal residue" evidence="1">
    <location>
        <position position="74"/>
    </location>
</feature>
<dbReference type="OrthoDB" id="271064at2759"/>
<protein>
    <recommendedName>
        <fullName evidence="3">Tryptophan synthase beta chain-like PALP domain-containing protein</fullName>
    </recommendedName>
</protein>
<dbReference type="Proteomes" id="UP000034164">
    <property type="component" value="Unassembled WGS sequence"/>
</dbReference>
<comment type="caution">
    <text evidence="1">The sequence shown here is derived from an EMBL/GenBank/DDBJ whole genome shotgun (WGS) entry which is preliminary data.</text>
</comment>
<dbReference type="Gene3D" id="3.40.50.1100">
    <property type="match status" value="1"/>
</dbReference>
<sequence>LGQGTVAVEIEKQVRELVEKDAGLSVHTGDGKGAKGTPGVLDAVVTPLGGAGLTSGVASYYSTRTPKTFIFGAE</sequence>
<organism evidence="1 2">
    <name type="scientific">[Emmonsia] crescens</name>
    <dbReference type="NCBI Taxonomy" id="73230"/>
    <lineage>
        <taxon>Eukaryota</taxon>
        <taxon>Fungi</taxon>
        <taxon>Dikarya</taxon>
        <taxon>Ascomycota</taxon>
        <taxon>Pezizomycotina</taxon>
        <taxon>Eurotiomycetes</taxon>
        <taxon>Eurotiomycetidae</taxon>
        <taxon>Onygenales</taxon>
        <taxon>Ajellomycetaceae</taxon>
        <taxon>Emergomyces</taxon>
    </lineage>
</organism>
<accession>A0A0G2J9L9</accession>
<evidence type="ECO:0008006" key="3">
    <source>
        <dbReference type="Google" id="ProtNLM"/>
    </source>
</evidence>
<evidence type="ECO:0000313" key="2">
    <source>
        <dbReference type="Proteomes" id="UP000034164"/>
    </source>
</evidence>
<reference evidence="2" key="1">
    <citation type="journal article" date="2015" name="PLoS Genet.">
        <title>The dynamic genome and transcriptome of the human fungal pathogen Blastomyces and close relative Emmonsia.</title>
        <authorList>
            <person name="Munoz J.F."/>
            <person name="Gauthier G.M."/>
            <person name="Desjardins C.A."/>
            <person name="Gallo J.E."/>
            <person name="Holder J."/>
            <person name="Sullivan T.D."/>
            <person name="Marty A.J."/>
            <person name="Carmen J.C."/>
            <person name="Chen Z."/>
            <person name="Ding L."/>
            <person name="Gujja S."/>
            <person name="Magrini V."/>
            <person name="Misas E."/>
            <person name="Mitreva M."/>
            <person name="Priest M."/>
            <person name="Saif S."/>
            <person name="Whiston E.A."/>
            <person name="Young S."/>
            <person name="Zeng Q."/>
            <person name="Goldman W.E."/>
            <person name="Mardis E.R."/>
            <person name="Taylor J.W."/>
            <person name="McEwen J.G."/>
            <person name="Clay O.K."/>
            <person name="Klein B.S."/>
            <person name="Cuomo C.A."/>
        </authorList>
    </citation>
    <scope>NUCLEOTIDE SEQUENCE [LARGE SCALE GENOMIC DNA]</scope>
    <source>
        <strain evidence="2">UAMH 3008</strain>
    </source>
</reference>
<dbReference type="AlphaFoldDB" id="A0A0G2J9L9"/>